<dbReference type="RefSeq" id="WP_129225529.1">
    <property type="nucleotide sequence ID" value="NZ_QYBB01000007.1"/>
</dbReference>
<dbReference type="Gene3D" id="3.10.129.10">
    <property type="entry name" value="Hotdog Thioesterase"/>
    <property type="match status" value="1"/>
</dbReference>
<reference evidence="1 2" key="2">
    <citation type="submission" date="2019-02" db="EMBL/GenBank/DDBJ databases">
        <title>'Lichenibacterium ramalinii' gen. nov. sp. nov., 'Lichenibacterium minor' gen. nov. sp. nov.</title>
        <authorList>
            <person name="Pankratov T."/>
        </authorList>
    </citation>
    <scope>NUCLEOTIDE SEQUENCE [LARGE SCALE GENOMIC DNA]</scope>
    <source>
        <strain evidence="1 2">RmlP026</strain>
    </source>
</reference>
<dbReference type="Proteomes" id="UP000290759">
    <property type="component" value="Unassembled WGS sequence"/>
</dbReference>
<reference evidence="1 2" key="1">
    <citation type="submission" date="2018-12" db="EMBL/GenBank/DDBJ databases">
        <authorList>
            <person name="Grouzdev D.S."/>
            <person name="Krutkina M.S."/>
        </authorList>
    </citation>
    <scope>NUCLEOTIDE SEQUENCE [LARGE SCALE GENOMIC DNA]</scope>
    <source>
        <strain evidence="1 2">RmlP026</strain>
    </source>
</reference>
<evidence type="ECO:0000313" key="1">
    <source>
        <dbReference type="EMBL" id="RYC32465.1"/>
    </source>
</evidence>
<dbReference type="AlphaFoldDB" id="A0A4Q2UC85"/>
<comment type="caution">
    <text evidence="1">The sequence shown here is derived from an EMBL/GenBank/DDBJ whole genome shotgun (WGS) entry which is preliminary data.</text>
</comment>
<dbReference type="OrthoDB" id="9797938at2"/>
<dbReference type="EMBL" id="QYBB01000007">
    <property type="protein sequence ID" value="RYC32465.1"/>
    <property type="molecule type" value="Genomic_DNA"/>
</dbReference>
<evidence type="ECO:0000313" key="2">
    <source>
        <dbReference type="Proteomes" id="UP000290759"/>
    </source>
</evidence>
<sequence>MPDLYFEDFTAGAALAEAELTVAAEDAAFYAAAFGPGAAGPGDGGPHPPLPGWHVAALGMRLLFEAFLHRTAGLGGPGIEAVAWPCPVRVGDTLHFSATVAGARPSASRPGMGLVQLAITLRNQDRACVMTQENAVMVARRRSGAPRDGTETKA</sequence>
<dbReference type="SUPFAM" id="SSF54637">
    <property type="entry name" value="Thioesterase/thiol ester dehydrase-isomerase"/>
    <property type="match status" value="1"/>
</dbReference>
<protein>
    <submittedName>
        <fullName evidence="1">Dehydratase</fullName>
    </submittedName>
</protein>
<dbReference type="InterPro" id="IPR029069">
    <property type="entry name" value="HotDog_dom_sf"/>
</dbReference>
<name>A0A4Q2UC85_9HYPH</name>
<proteinExistence type="predicted"/>
<accession>A0A4Q2UC85</accession>
<gene>
    <name evidence="1" type="ORF">D3273_08730</name>
</gene>
<organism evidence="1 2">
    <name type="scientific">Lichenibacterium minor</name>
    <dbReference type="NCBI Taxonomy" id="2316528"/>
    <lineage>
        <taxon>Bacteria</taxon>
        <taxon>Pseudomonadati</taxon>
        <taxon>Pseudomonadota</taxon>
        <taxon>Alphaproteobacteria</taxon>
        <taxon>Hyphomicrobiales</taxon>
        <taxon>Lichenihabitantaceae</taxon>
        <taxon>Lichenibacterium</taxon>
    </lineage>
</organism>
<keyword evidence="2" id="KW-1185">Reference proteome</keyword>